<reference evidence="2" key="1">
    <citation type="submission" date="2016-03" db="EMBL/GenBank/DDBJ databases">
        <authorList>
            <person name="Ploux O."/>
        </authorList>
    </citation>
    <scope>NUCLEOTIDE SEQUENCE</scope>
    <source>
        <strain evidence="2">UC10</strain>
    </source>
</reference>
<evidence type="ECO:0000313" key="2">
    <source>
        <dbReference type="EMBL" id="SBV35459.1"/>
    </source>
</evidence>
<proteinExistence type="predicted"/>
<gene>
    <name evidence="2" type="ORF">STPYR_10389</name>
</gene>
<organism evidence="2">
    <name type="scientific">uncultured Stenotrophomonas sp</name>
    <dbReference type="NCBI Taxonomy" id="165438"/>
    <lineage>
        <taxon>Bacteria</taxon>
        <taxon>Pseudomonadati</taxon>
        <taxon>Pseudomonadota</taxon>
        <taxon>Gammaproteobacteria</taxon>
        <taxon>Lysobacterales</taxon>
        <taxon>Lysobacteraceae</taxon>
        <taxon>Stenotrophomonas</taxon>
        <taxon>environmental samples</taxon>
    </lineage>
</organism>
<name>A0A1Y5PZN6_9GAMM</name>
<dbReference type="AlphaFoldDB" id="A0A1Y5PZN6"/>
<protein>
    <submittedName>
        <fullName evidence="2">Uncharacterized protein</fullName>
    </submittedName>
</protein>
<evidence type="ECO:0000256" key="1">
    <source>
        <dbReference type="SAM" id="MobiDB-lite"/>
    </source>
</evidence>
<accession>A0A1Y5PZN6</accession>
<feature type="region of interest" description="Disordered" evidence="1">
    <location>
        <begin position="24"/>
        <end position="60"/>
    </location>
</feature>
<dbReference type="EMBL" id="FLTS01000001">
    <property type="protein sequence ID" value="SBV35459.1"/>
    <property type="molecule type" value="Genomic_DNA"/>
</dbReference>
<sequence>MLQKGTPLRRGSCRLRQVFSNRPVLTDGPRHARQAWSGEVSPDTWETAPLLPGSSRHFMA</sequence>